<dbReference type="AlphaFoldDB" id="A0A7D5GNA8"/>
<keyword evidence="2" id="KW-0472">Membrane</keyword>
<evidence type="ECO:0000256" key="2">
    <source>
        <dbReference type="SAM" id="Phobius"/>
    </source>
</evidence>
<evidence type="ECO:0000313" key="3">
    <source>
        <dbReference type="EMBL" id="QLG29267.1"/>
    </source>
</evidence>
<organism evidence="3 4">
    <name type="scientific">Halorarum halophilum</name>
    <dbReference type="NCBI Taxonomy" id="2743090"/>
    <lineage>
        <taxon>Archaea</taxon>
        <taxon>Methanobacteriati</taxon>
        <taxon>Methanobacteriota</taxon>
        <taxon>Stenosarchaea group</taxon>
        <taxon>Halobacteria</taxon>
        <taxon>Halobacteriales</taxon>
        <taxon>Haloferacaceae</taxon>
        <taxon>Halorarum</taxon>
    </lineage>
</organism>
<dbReference type="EMBL" id="CP058529">
    <property type="protein sequence ID" value="QLG29267.1"/>
    <property type="molecule type" value="Genomic_DNA"/>
</dbReference>
<feature type="transmembrane region" description="Helical" evidence="2">
    <location>
        <begin position="213"/>
        <end position="230"/>
    </location>
</feature>
<name>A0A7D5GNA8_9EURY</name>
<evidence type="ECO:0000313" key="4">
    <source>
        <dbReference type="Proteomes" id="UP000509750"/>
    </source>
</evidence>
<protein>
    <submittedName>
        <fullName evidence="3">Uncharacterized protein</fullName>
    </submittedName>
</protein>
<dbReference type="RefSeq" id="WP_179170841.1">
    <property type="nucleotide sequence ID" value="NZ_CP058529.1"/>
</dbReference>
<gene>
    <name evidence="3" type="ORF">HUG10_17780</name>
</gene>
<reference evidence="3 4" key="1">
    <citation type="submission" date="2020-07" db="EMBL/GenBank/DDBJ databases">
        <title>Gai3-2, isolated from salt lake.</title>
        <authorList>
            <person name="Cui H."/>
            <person name="Shi X."/>
        </authorList>
    </citation>
    <scope>NUCLEOTIDE SEQUENCE [LARGE SCALE GENOMIC DNA]</scope>
    <source>
        <strain evidence="3 4">Gai3-2</strain>
    </source>
</reference>
<feature type="region of interest" description="Disordered" evidence="1">
    <location>
        <begin position="1"/>
        <end position="86"/>
    </location>
</feature>
<accession>A0A7D5GNA8</accession>
<sequence length="266" mass="26521">MTGGFEFGADSPDDTLGSRLDPTASDGDDAANASVDTHHGTDSESVAPTDLIAEAEPGATSDPAVDSNRATTSTASANADPAADDPELTKLLYDGEVVEASVPVDGGRLVRTSHRLLVHTPGTDGRTLAVVQRPNVEGIRVVASGRGGYVAPALKAILVGGVLVAAGATVPLDGMADVAPSASGAGATGMGGTVALLGSLLSAIALLDDVLRVVGALALLVGVALLGLYLRSRKREIVVSVAGDEDLRVSAADVAEGDVARLVPES</sequence>
<dbReference type="KEGG" id="halg:HUG10_17780"/>
<dbReference type="OrthoDB" id="222505at2157"/>
<keyword evidence="4" id="KW-1185">Reference proteome</keyword>
<evidence type="ECO:0000256" key="1">
    <source>
        <dbReference type="SAM" id="MobiDB-lite"/>
    </source>
</evidence>
<feature type="compositionally biased region" description="Low complexity" evidence="1">
    <location>
        <begin position="66"/>
        <end position="81"/>
    </location>
</feature>
<dbReference type="Proteomes" id="UP000509750">
    <property type="component" value="Chromosome"/>
</dbReference>
<keyword evidence="2" id="KW-1133">Transmembrane helix</keyword>
<proteinExistence type="predicted"/>
<feature type="transmembrane region" description="Helical" evidence="2">
    <location>
        <begin position="149"/>
        <end position="172"/>
    </location>
</feature>
<feature type="transmembrane region" description="Helical" evidence="2">
    <location>
        <begin position="184"/>
        <end position="207"/>
    </location>
</feature>
<keyword evidence="2" id="KW-0812">Transmembrane</keyword>
<dbReference type="GeneID" id="56030723"/>